<feature type="region of interest" description="Disordered" evidence="1">
    <location>
        <begin position="275"/>
        <end position="295"/>
    </location>
</feature>
<dbReference type="AlphaFoldDB" id="A0A226DEI1"/>
<comment type="caution">
    <text evidence="2">The sequence shown here is derived from an EMBL/GenBank/DDBJ whole genome shotgun (WGS) entry which is preliminary data.</text>
</comment>
<evidence type="ECO:0000313" key="3">
    <source>
        <dbReference type="Proteomes" id="UP000198287"/>
    </source>
</evidence>
<organism evidence="2 3">
    <name type="scientific">Folsomia candida</name>
    <name type="common">Springtail</name>
    <dbReference type="NCBI Taxonomy" id="158441"/>
    <lineage>
        <taxon>Eukaryota</taxon>
        <taxon>Metazoa</taxon>
        <taxon>Ecdysozoa</taxon>
        <taxon>Arthropoda</taxon>
        <taxon>Hexapoda</taxon>
        <taxon>Collembola</taxon>
        <taxon>Entomobryomorpha</taxon>
        <taxon>Isotomoidea</taxon>
        <taxon>Isotomidae</taxon>
        <taxon>Proisotominae</taxon>
        <taxon>Folsomia</taxon>
    </lineage>
</organism>
<accession>A0A226DEI1</accession>
<proteinExistence type="predicted"/>
<protein>
    <submittedName>
        <fullName evidence="2">Uncharacterized protein</fullName>
    </submittedName>
</protein>
<evidence type="ECO:0000256" key="1">
    <source>
        <dbReference type="SAM" id="MobiDB-lite"/>
    </source>
</evidence>
<dbReference type="Proteomes" id="UP000198287">
    <property type="component" value="Unassembled WGS sequence"/>
</dbReference>
<dbReference type="EMBL" id="LNIX01000025">
    <property type="protein sequence ID" value="OXA42606.1"/>
    <property type="molecule type" value="Genomic_DNA"/>
</dbReference>
<evidence type="ECO:0000313" key="2">
    <source>
        <dbReference type="EMBL" id="OXA42606.1"/>
    </source>
</evidence>
<keyword evidence="3" id="KW-1185">Reference proteome</keyword>
<name>A0A226DEI1_FOLCA</name>
<reference evidence="2 3" key="1">
    <citation type="submission" date="2015-12" db="EMBL/GenBank/DDBJ databases">
        <title>The genome of Folsomia candida.</title>
        <authorList>
            <person name="Faddeeva A."/>
            <person name="Derks M.F."/>
            <person name="Anvar Y."/>
            <person name="Smit S."/>
            <person name="Van Straalen N."/>
            <person name="Roelofs D."/>
        </authorList>
    </citation>
    <scope>NUCLEOTIDE SEQUENCE [LARGE SCALE GENOMIC DNA]</scope>
    <source>
        <strain evidence="2 3">VU population</strain>
        <tissue evidence="2">Whole body</tissue>
    </source>
</reference>
<sequence length="347" mass="38424">MHLLYSLLPPNLMQSLAGNNNSAWPPIEIYGSFGWGEQEEVRKRKVYTTLIKRNNSVSGLCVRRGSVLRGNLLPTNVPSSSSSSSPYLHRFQVMVIGVAANLSRRHHHYLHVGLAPVGSSHMDGGKTEEEGMEGESRFLWRMRGLAARPPALSAGRRIIYSGRWIHHMELGVKVVKGTCVCVFVRRMKCGWRREVRNDRCTWRRSALPMLGNYVSLSPHACSAPFAFNLMFPAPPFSGGLRSSLNTAPGERLNGTADTLYRTICLRGLGDGRAGSLAHQDENNGGSPARWGEPHPKITIGISSSSENDAEEAKKSNPQYILLKFPLSKRPLVFVQQSALLLSSILRR</sequence>
<gene>
    <name evidence="2" type="ORF">Fcan01_22477</name>
</gene>